<dbReference type="EMBL" id="VFJE01000056">
    <property type="protein sequence ID" value="TPD65762.1"/>
    <property type="molecule type" value="Genomic_DNA"/>
</dbReference>
<keyword evidence="5 7" id="KW-0472">Membrane</keyword>
<dbReference type="Gene3D" id="2.40.170.20">
    <property type="entry name" value="TonB-dependent receptor, beta-barrel domain"/>
    <property type="match status" value="1"/>
</dbReference>
<dbReference type="InterPro" id="IPR012910">
    <property type="entry name" value="Plug_dom"/>
</dbReference>
<keyword evidence="10" id="KW-0675">Receptor</keyword>
<comment type="subcellular location">
    <subcellularLocation>
        <location evidence="1 7">Cell outer membrane</location>
        <topology evidence="1 7">Multi-pass membrane protein</topology>
    </subcellularLocation>
</comment>
<organism evidence="10 11">
    <name type="scientific">Flavobacterium microcysteis</name>
    <dbReference type="NCBI Taxonomy" id="2596891"/>
    <lineage>
        <taxon>Bacteria</taxon>
        <taxon>Pseudomonadati</taxon>
        <taxon>Bacteroidota</taxon>
        <taxon>Flavobacteriia</taxon>
        <taxon>Flavobacteriales</taxon>
        <taxon>Flavobacteriaceae</taxon>
        <taxon>Flavobacterium</taxon>
    </lineage>
</organism>
<dbReference type="Pfam" id="PF13715">
    <property type="entry name" value="CarbopepD_reg_2"/>
    <property type="match status" value="1"/>
</dbReference>
<evidence type="ECO:0000256" key="8">
    <source>
        <dbReference type="SAM" id="SignalP"/>
    </source>
</evidence>
<dbReference type="InterPro" id="IPR023997">
    <property type="entry name" value="TonB-dep_OMP_SusC/RagA_CS"/>
</dbReference>
<keyword evidence="2 7" id="KW-0813">Transport</keyword>
<evidence type="ECO:0000256" key="4">
    <source>
        <dbReference type="ARBA" id="ARBA00022692"/>
    </source>
</evidence>
<feature type="domain" description="TonB-dependent receptor plug" evidence="9">
    <location>
        <begin position="119"/>
        <end position="223"/>
    </location>
</feature>
<evidence type="ECO:0000256" key="3">
    <source>
        <dbReference type="ARBA" id="ARBA00022452"/>
    </source>
</evidence>
<dbReference type="Pfam" id="PF07715">
    <property type="entry name" value="Plug"/>
    <property type="match status" value="1"/>
</dbReference>
<dbReference type="InterPro" id="IPR037066">
    <property type="entry name" value="Plug_dom_sf"/>
</dbReference>
<evidence type="ECO:0000256" key="7">
    <source>
        <dbReference type="PROSITE-ProRule" id="PRU01360"/>
    </source>
</evidence>
<dbReference type="Proteomes" id="UP000319175">
    <property type="component" value="Unassembled WGS sequence"/>
</dbReference>
<evidence type="ECO:0000256" key="5">
    <source>
        <dbReference type="ARBA" id="ARBA00023136"/>
    </source>
</evidence>
<keyword evidence="11" id="KW-1185">Reference proteome</keyword>
<proteinExistence type="inferred from homology"/>
<evidence type="ECO:0000256" key="2">
    <source>
        <dbReference type="ARBA" id="ARBA00022448"/>
    </source>
</evidence>
<keyword evidence="8" id="KW-0732">Signal</keyword>
<evidence type="ECO:0000259" key="9">
    <source>
        <dbReference type="Pfam" id="PF07715"/>
    </source>
</evidence>
<dbReference type="SUPFAM" id="SSF56935">
    <property type="entry name" value="Porins"/>
    <property type="match status" value="1"/>
</dbReference>
<dbReference type="AlphaFoldDB" id="A0A501Q0D0"/>
<dbReference type="SUPFAM" id="SSF49464">
    <property type="entry name" value="Carboxypeptidase regulatory domain-like"/>
    <property type="match status" value="1"/>
</dbReference>
<dbReference type="RefSeq" id="WP_140002236.1">
    <property type="nucleotide sequence ID" value="NZ_VFJE01000056.1"/>
</dbReference>
<reference evidence="10 11" key="1">
    <citation type="submission" date="2019-06" db="EMBL/GenBank/DDBJ databases">
        <title>Flavobacterium sp. MaA-Y11 from geoumgang.</title>
        <authorList>
            <person name="Jeong S."/>
        </authorList>
    </citation>
    <scope>NUCLEOTIDE SEQUENCE [LARGE SCALE GENOMIC DNA]</scope>
    <source>
        <strain evidence="10 11">MaA-Y11</strain>
    </source>
</reference>
<feature type="chain" id="PRO_5021448933" evidence="8">
    <location>
        <begin position="23"/>
        <end position="1014"/>
    </location>
</feature>
<comment type="similarity">
    <text evidence="7">Belongs to the TonB-dependent receptor family.</text>
</comment>
<dbReference type="GO" id="GO:0009279">
    <property type="term" value="C:cell outer membrane"/>
    <property type="evidence" value="ECO:0007669"/>
    <property type="project" value="UniProtKB-SubCell"/>
</dbReference>
<dbReference type="InterPro" id="IPR036942">
    <property type="entry name" value="Beta-barrel_TonB_sf"/>
</dbReference>
<dbReference type="InterPro" id="IPR008969">
    <property type="entry name" value="CarboxyPept-like_regulatory"/>
</dbReference>
<keyword evidence="4 7" id="KW-0812">Transmembrane</keyword>
<accession>A0A501Q0D0</accession>
<keyword evidence="3 7" id="KW-1134">Transmembrane beta strand</keyword>
<dbReference type="NCBIfam" id="TIGR04056">
    <property type="entry name" value="OMP_RagA_SusC"/>
    <property type="match status" value="1"/>
</dbReference>
<comment type="caution">
    <text evidence="10">The sequence shown here is derived from an EMBL/GenBank/DDBJ whole genome shotgun (WGS) entry which is preliminary data.</text>
</comment>
<dbReference type="InterPro" id="IPR039426">
    <property type="entry name" value="TonB-dep_rcpt-like"/>
</dbReference>
<keyword evidence="6 7" id="KW-0998">Cell outer membrane</keyword>
<evidence type="ECO:0000256" key="1">
    <source>
        <dbReference type="ARBA" id="ARBA00004571"/>
    </source>
</evidence>
<gene>
    <name evidence="10" type="ORF">FJA49_16380</name>
</gene>
<dbReference type="NCBIfam" id="TIGR04057">
    <property type="entry name" value="SusC_RagA_signa"/>
    <property type="match status" value="1"/>
</dbReference>
<dbReference type="Gene3D" id="2.60.40.1120">
    <property type="entry name" value="Carboxypeptidase-like, regulatory domain"/>
    <property type="match status" value="1"/>
</dbReference>
<dbReference type="OrthoDB" id="9768177at2"/>
<feature type="signal peptide" evidence="8">
    <location>
        <begin position="1"/>
        <end position="22"/>
    </location>
</feature>
<name>A0A501Q0D0_9FLAO</name>
<protein>
    <submittedName>
        <fullName evidence="10">TonB-dependent receptor</fullName>
    </submittedName>
</protein>
<evidence type="ECO:0000313" key="10">
    <source>
        <dbReference type="EMBL" id="TPD65762.1"/>
    </source>
</evidence>
<sequence>MRSKFKWIFALLLAFSMQFSFAQEKTISGTITDGQGLPLPGVNVVVKGTTRGAQTDFDGKYSISASQGEVLQFSFVGYKTSTAAVGASSTVNVSMQESDEMLNEVIVTGYTNTKRPKSLAAVNFVSMDEVEERSNASVIQNLQGMVAGLNIGTGSGQPGADSTIILRGIGSINGNIEPLFIVDGMPVDEDGFRSINQNDITSIAVLKDAAATSIYGNRGANGVIVINTKSAKFGQSLEIKYRGQYGMTELQKFNIDVMSSRQLLEFQRKYNDGRGAGMTDAELADAAKINTDWRDVFFRTGVTQQHDISFSSGSKNSRSFTSLGFMDQDGIFINTNFKRFNFRNNFNGKSDNEKFTYTSNINVNFSRSSGIDGAGSNAIFFAPFTAAIRGLPYINPNTVLPYRDTDALSVQNAPLVLLNSSRMNSDIEDELKILANFNADYKINDNFSVGINMGVDFSGFSTKEITDPLSLLGPFQVDARAQYGGIHEESSTRDFRFNNTTYLKYNKVFNDKHSLNVGLYTEYYKAHYNGFNFQKRGLDSRFTGTSAAFIPSTTIESWQQLPPYIPTALGSFKSEEGLFSYFGQVDYDYSEKYGISANVRRDATFRFVDDNRWGTFWSVAGRWNIDQESFMQGSAFNMLKLRGSYGTSGNQRVSNTQYAALSLPRTLYAVGTGYNGTPSTVLSQLENPSVQWEEIKQTNIGLDFGLWQNKLNGSIDVYKKETNKLYQSSPISAVQGATSISTNIGGMENKGIELTLNYNIFKNQDWDFSVGGNVSYNKNKITELPPTTNGLVFEGGSTALGVGESIGSFYVVKYAGVNPANGNPLFHTADGGLTETITDANRVFTGKSQYPVWQGGFNTNVSYKGFSLYTQWSFVADIYRNNLDLGTLENGTPGSLDDGNRSVTMLKAWQTPGDITSIPRVGHGYNEIDYINSTDRYLEDASYLRLRNIKLSYNFTSDQLGRTFLKGLGFFIQAENIVTFSSWRGWDPESNFRSTDRGQYPTPKIFTFGTSINF</sequence>
<dbReference type="Gene3D" id="2.170.130.10">
    <property type="entry name" value="TonB-dependent receptor, plug domain"/>
    <property type="match status" value="1"/>
</dbReference>
<evidence type="ECO:0000313" key="11">
    <source>
        <dbReference type="Proteomes" id="UP000319175"/>
    </source>
</evidence>
<dbReference type="InterPro" id="IPR023996">
    <property type="entry name" value="TonB-dep_OMP_SusC/RagA"/>
</dbReference>
<dbReference type="PROSITE" id="PS52016">
    <property type="entry name" value="TONB_DEPENDENT_REC_3"/>
    <property type="match status" value="1"/>
</dbReference>
<evidence type="ECO:0000256" key="6">
    <source>
        <dbReference type="ARBA" id="ARBA00023237"/>
    </source>
</evidence>
<reference evidence="10 11" key="2">
    <citation type="submission" date="2019-06" db="EMBL/GenBank/DDBJ databases">
        <authorList>
            <person name="Seo Y."/>
        </authorList>
    </citation>
    <scope>NUCLEOTIDE SEQUENCE [LARGE SCALE GENOMIC DNA]</scope>
    <source>
        <strain evidence="10 11">MaA-Y11</strain>
    </source>
</reference>